<dbReference type="SUPFAM" id="SSF53218">
    <property type="entry name" value="Molybdenum cofactor biosynthesis proteins"/>
    <property type="match status" value="1"/>
</dbReference>
<evidence type="ECO:0000256" key="6">
    <source>
        <dbReference type="ARBA" id="ARBA00022679"/>
    </source>
</evidence>
<protein>
    <recommendedName>
        <fullName evidence="11">Molybdopterin molybdenumtransferase</fullName>
        <ecNumber evidence="11">2.10.1.1</ecNumber>
    </recommendedName>
</protein>
<evidence type="ECO:0000256" key="1">
    <source>
        <dbReference type="ARBA" id="ARBA00001946"/>
    </source>
</evidence>
<evidence type="ECO:0000256" key="4">
    <source>
        <dbReference type="ARBA" id="ARBA00010763"/>
    </source>
</evidence>
<dbReference type="Proteomes" id="UP000637002">
    <property type="component" value="Unassembled WGS sequence"/>
</dbReference>
<accession>A0A916UFX3</accession>
<keyword evidence="9 11" id="KW-0501">Molybdenum cofactor biosynthesis</keyword>
<dbReference type="InterPro" id="IPR005111">
    <property type="entry name" value="MoeA_C_domain_IV"/>
</dbReference>
<dbReference type="NCBIfam" id="NF045515">
    <property type="entry name" value="Glp_gephyrin"/>
    <property type="match status" value="1"/>
</dbReference>
<comment type="function">
    <text evidence="2 11">Catalyzes the insertion of molybdate into adenylated molybdopterin with the concomitant release of AMP.</text>
</comment>
<dbReference type="Gene3D" id="2.40.340.10">
    <property type="entry name" value="MoeA, C-terminal, domain IV"/>
    <property type="match status" value="1"/>
</dbReference>
<dbReference type="SUPFAM" id="SSF63867">
    <property type="entry name" value="MoeA C-terminal domain-like"/>
    <property type="match status" value="1"/>
</dbReference>
<evidence type="ECO:0000313" key="13">
    <source>
        <dbReference type="EMBL" id="GGC69536.1"/>
    </source>
</evidence>
<dbReference type="PANTHER" id="PTHR10192:SF5">
    <property type="entry name" value="GEPHYRIN"/>
    <property type="match status" value="1"/>
</dbReference>
<comment type="caution">
    <text evidence="13">The sequence shown here is derived from an EMBL/GenBank/DDBJ whole genome shotgun (WGS) entry which is preliminary data.</text>
</comment>
<dbReference type="Gene3D" id="3.40.980.10">
    <property type="entry name" value="MoaB/Mog-like domain"/>
    <property type="match status" value="1"/>
</dbReference>
<gene>
    <name evidence="13" type="ORF">GCM10010994_30150</name>
</gene>
<dbReference type="SUPFAM" id="SSF63882">
    <property type="entry name" value="MoeA N-terminal region -like"/>
    <property type="match status" value="1"/>
</dbReference>
<dbReference type="EC" id="2.10.1.1" evidence="11"/>
<reference evidence="13" key="1">
    <citation type="journal article" date="2014" name="Int. J. Syst. Evol. Microbiol.">
        <title>Complete genome sequence of Corynebacterium casei LMG S-19264T (=DSM 44701T), isolated from a smear-ripened cheese.</title>
        <authorList>
            <consortium name="US DOE Joint Genome Institute (JGI-PGF)"/>
            <person name="Walter F."/>
            <person name="Albersmeier A."/>
            <person name="Kalinowski J."/>
            <person name="Ruckert C."/>
        </authorList>
    </citation>
    <scope>NUCLEOTIDE SEQUENCE</scope>
    <source>
        <strain evidence="13">CGMCC 1.12919</strain>
    </source>
</reference>
<keyword evidence="7 11" id="KW-0479">Metal-binding</keyword>
<dbReference type="Pfam" id="PF00994">
    <property type="entry name" value="MoCF_biosynth"/>
    <property type="match status" value="1"/>
</dbReference>
<proteinExistence type="inferred from homology"/>
<keyword evidence="5 11" id="KW-0500">Molybdenum</keyword>
<evidence type="ECO:0000256" key="5">
    <source>
        <dbReference type="ARBA" id="ARBA00022505"/>
    </source>
</evidence>
<dbReference type="Pfam" id="PF03454">
    <property type="entry name" value="MoeA_C"/>
    <property type="match status" value="1"/>
</dbReference>
<dbReference type="InterPro" id="IPR036135">
    <property type="entry name" value="MoeA_linker/N_sf"/>
</dbReference>
<evidence type="ECO:0000256" key="7">
    <source>
        <dbReference type="ARBA" id="ARBA00022723"/>
    </source>
</evidence>
<dbReference type="GO" id="GO:0046872">
    <property type="term" value="F:metal ion binding"/>
    <property type="evidence" value="ECO:0007669"/>
    <property type="project" value="UniProtKB-UniRule"/>
</dbReference>
<dbReference type="NCBIfam" id="TIGR00177">
    <property type="entry name" value="molyb_syn"/>
    <property type="match status" value="1"/>
</dbReference>
<evidence type="ECO:0000313" key="14">
    <source>
        <dbReference type="Proteomes" id="UP000637002"/>
    </source>
</evidence>
<dbReference type="InterPro" id="IPR036688">
    <property type="entry name" value="MoeA_C_domain_IV_sf"/>
</dbReference>
<dbReference type="AlphaFoldDB" id="A0A916UFX3"/>
<dbReference type="CDD" id="cd00887">
    <property type="entry name" value="MoeA"/>
    <property type="match status" value="1"/>
</dbReference>
<dbReference type="Pfam" id="PF03453">
    <property type="entry name" value="MoeA_N"/>
    <property type="match status" value="1"/>
</dbReference>
<evidence type="ECO:0000256" key="10">
    <source>
        <dbReference type="ARBA" id="ARBA00047317"/>
    </source>
</evidence>
<dbReference type="GO" id="GO:0061599">
    <property type="term" value="F:molybdopterin molybdotransferase activity"/>
    <property type="evidence" value="ECO:0007669"/>
    <property type="project" value="UniProtKB-UniRule"/>
</dbReference>
<comment type="catalytic activity">
    <reaction evidence="10">
        <text>adenylyl-molybdopterin + molybdate = Mo-molybdopterin + AMP + H(+)</text>
        <dbReference type="Rhea" id="RHEA:35047"/>
        <dbReference type="ChEBI" id="CHEBI:15378"/>
        <dbReference type="ChEBI" id="CHEBI:36264"/>
        <dbReference type="ChEBI" id="CHEBI:62727"/>
        <dbReference type="ChEBI" id="CHEBI:71302"/>
        <dbReference type="ChEBI" id="CHEBI:456215"/>
        <dbReference type="EC" id="2.10.1.1"/>
    </reaction>
</comment>
<keyword evidence="8 11" id="KW-0460">Magnesium</keyword>
<evidence type="ECO:0000256" key="9">
    <source>
        <dbReference type="ARBA" id="ARBA00023150"/>
    </source>
</evidence>
<dbReference type="FunFam" id="3.40.980.10:FF:000004">
    <property type="entry name" value="Molybdopterin molybdenumtransferase"/>
    <property type="match status" value="1"/>
</dbReference>
<evidence type="ECO:0000259" key="12">
    <source>
        <dbReference type="SMART" id="SM00852"/>
    </source>
</evidence>
<sequence>MKPMLSVDEALRRVLASAATPTDVEDVAITAAHGRTLARDLAARRTQPPFDSSAMDGYAVRAADCATPHAMLRLIGTSAAGHRFTGTVGPGEAVRIFTGAPVPAGADAVIIQENAEPPSPEGTVRFIAAAEPGRHIRRAGLDFAAGDVLLSAGSRLDFRRIGLAAAMGHPALPVRRRPRVALLATGDELVRPGEAAGEDQIVSSNSYAVAALAEAAGAEPLDLGIARDDRADLAAAVEQARAAAADVLVTLGGASVGDHDLVKDALADARMELDFWRIAMRPGKPLMHGRLGAMVVLALPGNPVSAIVCAALFLVPLLRALVGDPEAGDDRSIAVRLGADVGPNDVRQDYLRARLTASADLPIATPAAVQDSSLLGVLASAEALIVRPPGAPAARAGEVARAIPLMGCPAAGWR</sequence>
<evidence type="ECO:0000256" key="8">
    <source>
        <dbReference type="ARBA" id="ARBA00022842"/>
    </source>
</evidence>
<dbReference type="InterPro" id="IPR001453">
    <property type="entry name" value="MoaB/Mog_dom"/>
</dbReference>
<feature type="domain" description="MoaB/Mog" evidence="12">
    <location>
        <begin position="181"/>
        <end position="320"/>
    </location>
</feature>
<evidence type="ECO:0000256" key="2">
    <source>
        <dbReference type="ARBA" id="ARBA00002901"/>
    </source>
</evidence>
<dbReference type="InterPro" id="IPR036425">
    <property type="entry name" value="MoaB/Mog-like_dom_sf"/>
</dbReference>
<dbReference type="RefSeq" id="WP_188610000.1">
    <property type="nucleotide sequence ID" value="NZ_BMGG01000005.1"/>
</dbReference>
<dbReference type="InterPro" id="IPR038987">
    <property type="entry name" value="MoeA-like"/>
</dbReference>
<name>A0A916UFX3_9HYPH</name>
<comment type="similarity">
    <text evidence="4 11">Belongs to the MoeA family.</text>
</comment>
<evidence type="ECO:0000256" key="11">
    <source>
        <dbReference type="RuleBase" id="RU365090"/>
    </source>
</evidence>
<comment type="cofactor">
    <cofactor evidence="1 11">
        <name>Mg(2+)</name>
        <dbReference type="ChEBI" id="CHEBI:18420"/>
    </cofactor>
</comment>
<organism evidence="13 14">
    <name type="scientific">Chelatococcus reniformis</name>
    <dbReference type="NCBI Taxonomy" id="1494448"/>
    <lineage>
        <taxon>Bacteria</taxon>
        <taxon>Pseudomonadati</taxon>
        <taxon>Pseudomonadota</taxon>
        <taxon>Alphaproteobacteria</taxon>
        <taxon>Hyphomicrobiales</taxon>
        <taxon>Chelatococcaceae</taxon>
        <taxon>Chelatococcus</taxon>
    </lineage>
</organism>
<reference evidence="13" key="2">
    <citation type="submission" date="2020-09" db="EMBL/GenBank/DDBJ databases">
        <authorList>
            <person name="Sun Q."/>
            <person name="Zhou Y."/>
        </authorList>
    </citation>
    <scope>NUCLEOTIDE SEQUENCE</scope>
    <source>
        <strain evidence="13">CGMCC 1.12919</strain>
    </source>
</reference>
<keyword evidence="14" id="KW-1185">Reference proteome</keyword>
<dbReference type="GO" id="GO:0005829">
    <property type="term" value="C:cytosol"/>
    <property type="evidence" value="ECO:0007669"/>
    <property type="project" value="TreeGrafter"/>
</dbReference>
<dbReference type="EMBL" id="BMGG01000005">
    <property type="protein sequence ID" value="GGC69536.1"/>
    <property type="molecule type" value="Genomic_DNA"/>
</dbReference>
<dbReference type="FunFam" id="2.170.190.11:FF:000001">
    <property type="entry name" value="Molybdopterin molybdenumtransferase"/>
    <property type="match status" value="1"/>
</dbReference>
<comment type="pathway">
    <text evidence="3 11">Cofactor biosynthesis; molybdopterin biosynthesis.</text>
</comment>
<dbReference type="Gene3D" id="2.170.190.11">
    <property type="entry name" value="Molybdopterin biosynthesis moea protein, domain 3"/>
    <property type="match status" value="1"/>
</dbReference>
<dbReference type="SMART" id="SM00852">
    <property type="entry name" value="MoCF_biosynth"/>
    <property type="match status" value="1"/>
</dbReference>
<dbReference type="GO" id="GO:0006777">
    <property type="term" value="P:Mo-molybdopterin cofactor biosynthetic process"/>
    <property type="evidence" value="ECO:0007669"/>
    <property type="project" value="UniProtKB-UniRule"/>
</dbReference>
<dbReference type="InterPro" id="IPR005110">
    <property type="entry name" value="MoeA_linker/N"/>
</dbReference>
<dbReference type="PANTHER" id="PTHR10192">
    <property type="entry name" value="MOLYBDOPTERIN BIOSYNTHESIS PROTEIN"/>
    <property type="match status" value="1"/>
</dbReference>
<evidence type="ECO:0000256" key="3">
    <source>
        <dbReference type="ARBA" id="ARBA00005046"/>
    </source>
</evidence>
<keyword evidence="6 11" id="KW-0808">Transferase</keyword>
<dbReference type="Gene3D" id="3.90.105.10">
    <property type="entry name" value="Molybdopterin biosynthesis moea protein, domain 2"/>
    <property type="match status" value="1"/>
</dbReference>